<reference evidence="3 4" key="1">
    <citation type="submission" date="2015-01" db="EMBL/GenBank/DDBJ databases">
        <title>Draft genome of the acidophilic iron oxidizer Acidithrix ferrooxidans strain Py-F3.</title>
        <authorList>
            <person name="Poehlein A."/>
            <person name="Eisen S."/>
            <person name="Schloemann M."/>
            <person name="Johnson B.D."/>
            <person name="Daniel R."/>
            <person name="Muehling M."/>
        </authorList>
    </citation>
    <scope>NUCLEOTIDE SEQUENCE [LARGE SCALE GENOMIC DNA]</scope>
    <source>
        <strain evidence="3 4">Py-F3</strain>
    </source>
</reference>
<dbReference type="InterPro" id="IPR001296">
    <property type="entry name" value="Glyco_trans_1"/>
</dbReference>
<dbReference type="OrthoDB" id="9801609at2"/>
<keyword evidence="4" id="KW-1185">Reference proteome</keyword>
<protein>
    <submittedName>
        <fullName evidence="3">GDP-mannose-dependent alpha-(1-6)-phosphatidylinositol monomannoside mannosyltransferase</fullName>
        <ecNumber evidence="3">2.4.1.57</ecNumber>
    </submittedName>
</protein>
<dbReference type="RefSeq" id="WP_052604159.1">
    <property type="nucleotide sequence ID" value="NZ_JXYS01000007.1"/>
</dbReference>
<feature type="domain" description="Glycosyl transferase family 1" evidence="2">
    <location>
        <begin position="181"/>
        <end position="316"/>
    </location>
</feature>
<dbReference type="Proteomes" id="UP000032360">
    <property type="component" value="Unassembled WGS sequence"/>
</dbReference>
<dbReference type="PANTHER" id="PTHR46401">
    <property type="entry name" value="GLYCOSYLTRANSFERASE WBBK-RELATED"/>
    <property type="match status" value="1"/>
</dbReference>
<keyword evidence="1 3" id="KW-0808">Transferase</keyword>
<keyword evidence="3" id="KW-0328">Glycosyltransferase</keyword>
<dbReference type="CDD" id="cd03801">
    <property type="entry name" value="GT4_PimA-like"/>
    <property type="match status" value="1"/>
</dbReference>
<dbReference type="EMBL" id="JXYS01000007">
    <property type="protein sequence ID" value="KJF18739.1"/>
    <property type="molecule type" value="Genomic_DNA"/>
</dbReference>
<name>A0A0D8HLI9_9ACTN</name>
<evidence type="ECO:0000259" key="2">
    <source>
        <dbReference type="Pfam" id="PF00534"/>
    </source>
</evidence>
<dbReference type="AlphaFoldDB" id="A0A0D8HLI9"/>
<dbReference type="GO" id="GO:0009103">
    <property type="term" value="P:lipopolysaccharide biosynthetic process"/>
    <property type="evidence" value="ECO:0007669"/>
    <property type="project" value="TreeGrafter"/>
</dbReference>
<comment type="caution">
    <text evidence="3">The sequence shown here is derived from an EMBL/GenBank/DDBJ whole genome shotgun (WGS) entry which is preliminary data.</text>
</comment>
<organism evidence="3 4">
    <name type="scientific">Acidithrix ferrooxidans</name>
    <dbReference type="NCBI Taxonomy" id="1280514"/>
    <lineage>
        <taxon>Bacteria</taxon>
        <taxon>Bacillati</taxon>
        <taxon>Actinomycetota</taxon>
        <taxon>Acidimicrobiia</taxon>
        <taxon>Acidimicrobiales</taxon>
        <taxon>Acidimicrobiaceae</taxon>
        <taxon>Acidithrix</taxon>
    </lineage>
</organism>
<dbReference type="GO" id="GO:0016757">
    <property type="term" value="F:glycosyltransferase activity"/>
    <property type="evidence" value="ECO:0007669"/>
    <property type="project" value="UniProtKB-KW"/>
</dbReference>
<dbReference type="PATRIC" id="fig|1280514.3.peg.480"/>
<dbReference type="STRING" id="1280514.AXFE_03480"/>
<dbReference type="PANTHER" id="PTHR46401:SF2">
    <property type="entry name" value="GLYCOSYLTRANSFERASE WBBK-RELATED"/>
    <property type="match status" value="1"/>
</dbReference>
<dbReference type="Gene3D" id="3.40.50.2000">
    <property type="entry name" value="Glycogen Phosphorylase B"/>
    <property type="match status" value="1"/>
</dbReference>
<sequence length="394" mass="43243">MAGIHQFIPVLSRGDGTSNNALAITRRIREVGIDSRIYLVENFSGEEGYFYSDYLKVMDPQDILIYHLATSSPIPIFLDSLPNRVVVLYQNLTPASYFAPYDLLGAVGQEQARAELSLLARRSTMGIAPSRFNGNDMIECGYANVEQVPIIFDTSDFMGERDPAVERMLWDINQRGFSNWLFVGRIVPNKAQEHLIMALGAHREIYGDNAMLHIVGRPTYPAYLDSLYRLAVELGLDKRVNFVLGVSPKELASFYAMADLFISASEHEGFGMPLVEAMFHGLPVLAYGKAAVPETVGKGGIVLDTRDPIVVASWAHEITNSYSLSSAMAELGRSRLMELAPSETVAILDKVLEKLLSECGLDGLGDFSRPSSLIADKGSNGILGSQPLVNSSRD</sequence>
<dbReference type="EC" id="2.4.1.57" evidence="3"/>
<evidence type="ECO:0000313" key="3">
    <source>
        <dbReference type="EMBL" id="KJF18739.1"/>
    </source>
</evidence>
<evidence type="ECO:0000313" key="4">
    <source>
        <dbReference type="Proteomes" id="UP000032360"/>
    </source>
</evidence>
<accession>A0A0D8HLI9</accession>
<gene>
    <name evidence="3" type="primary">pimB1</name>
    <name evidence="3" type="ORF">AXFE_03480</name>
</gene>
<evidence type="ECO:0000256" key="1">
    <source>
        <dbReference type="ARBA" id="ARBA00022679"/>
    </source>
</evidence>
<dbReference type="Pfam" id="PF00534">
    <property type="entry name" value="Glycos_transf_1"/>
    <property type="match status" value="1"/>
</dbReference>
<proteinExistence type="predicted"/>
<dbReference type="SUPFAM" id="SSF53756">
    <property type="entry name" value="UDP-Glycosyltransferase/glycogen phosphorylase"/>
    <property type="match status" value="1"/>
</dbReference>